<protein>
    <submittedName>
        <fullName evidence="1">Uncharacterized protein</fullName>
    </submittedName>
</protein>
<dbReference type="EMBL" id="BONG01000134">
    <property type="protein sequence ID" value="GIF94876.1"/>
    <property type="molecule type" value="Genomic_DNA"/>
</dbReference>
<evidence type="ECO:0000313" key="1">
    <source>
        <dbReference type="EMBL" id="GIF94876.1"/>
    </source>
</evidence>
<evidence type="ECO:0000313" key="2">
    <source>
        <dbReference type="Proteomes" id="UP000619293"/>
    </source>
</evidence>
<comment type="caution">
    <text evidence="1">The sequence shown here is derived from an EMBL/GenBank/DDBJ whole genome shotgun (WGS) entry which is preliminary data.</text>
</comment>
<sequence length="84" mass="8433">MEVVIQVTPAADGAQGVPAGQVRDAVTALGLALEPVHTGSADQASGSYFRVRVTDRAAADRVVAAVSGLPSVAAAYFKPDAEPA</sequence>
<organism evidence="1 2">
    <name type="scientific">Catellatospora chokoriensis</name>
    <dbReference type="NCBI Taxonomy" id="310353"/>
    <lineage>
        <taxon>Bacteria</taxon>
        <taxon>Bacillati</taxon>
        <taxon>Actinomycetota</taxon>
        <taxon>Actinomycetes</taxon>
        <taxon>Micromonosporales</taxon>
        <taxon>Micromonosporaceae</taxon>
        <taxon>Catellatospora</taxon>
    </lineage>
</organism>
<name>A0A8J3K7Y4_9ACTN</name>
<dbReference type="AlphaFoldDB" id="A0A8J3K7Y4"/>
<keyword evidence="2" id="KW-1185">Reference proteome</keyword>
<gene>
    <name evidence="1" type="ORF">Cch02nite_83200</name>
</gene>
<dbReference type="Proteomes" id="UP000619293">
    <property type="component" value="Unassembled WGS sequence"/>
</dbReference>
<proteinExistence type="predicted"/>
<dbReference type="RefSeq" id="WP_191844649.1">
    <property type="nucleotide sequence ID" value="NZ_BAAALB010000071.1"/>
</dbReference>
<reference evidence="1 2" key="1">
    <citation type="submission" date="2021-01" db="EMBL/GenBank/DDBJ databases">
        <title>Whole genome shotgun sequence of Catellatospora chokoriensis NBRC 107358.</title>
        <authorList>
            <person name="Komaki H."/>
            <person name="Tamura T."/>
        </authorList>
    </citation>
    <scope>NUCLEOTIDE SEQUENCE [LARGE SCALE GENOMIC DNA]</scope>
    <source>
        <strain evidence="1 2">NBRC 107358</strain>
    </source>
</reference>
<accession>A0A8J3K7Y4</accession>